<evidence type="ECO:0000313" key="2">
    <source>
        <dbReference type="Proteomes" id="UP000244855"/>
    </source>
</evidence>
<proteinExistence type="predicted"/>
<dbReference type="Proteomes" id="UP000244855">
    <property type="component" value="Unassembled WGS sequence"/>
</dbReference>
<evidence type="ECO:0000313" key="1">
    <source>
        <dbReference type="EMBL" id="PVI00186.1"/>
    </source>
</evidence>
<name>A0A2V1DQC9_9PLEO</name>
<organism evidence="1 2">
    <name type="scientific">Periconia macrospinosa</name>
    <dbReference type="NCBI Taxonomy" id="97972"/>
    <lineage>
        <taxon>Eukaryota</taxon>
        <taxon>Fungi</taxon>
        <taxon>Dikarya</taxon>
        <taxon>Ascomycota</taxon>
        <taxon>Pezizomycotina</taxon>
        <taxon>Dothideomycetes</taxon>
        <taxon>Pleosporomycetidae</taxon>
        <taxon>Pleosporales</taxon>
        <taxon>Massarineae</taxon>
        <taxon>Periconiaceae</taxon>
        <taxon>Periconia</taxon>
    </lineage>
</organism>
<dbReference type="AlphaFoldDB" id="A0A2V1DQC9"/>
<gene>
    <name evidence="1" type="ORF">DM02DRAFT_400462</name>
</gene>
<keyword evidence="2" id="KW-1185">Reference proteome</keyword>
<reference evidence="1 2" key="1">
    <citation type="journal article" date="2018" name="Sci. Rep.">
        <title>Comparative genomics provides insights into the lifestyle and reveals functional heterogeneity of dark septate endophytic fungi.</title>
        <authorList>
            <person name="Knapp D.G."/>
            <person name="Nemeth J.B."/>
            <person name="Barry K."/>
            <person name="Hainaut M."/>
            <person name="Henrissat B."/>
            <person name="Johnson J."/>
            <person name="Kuo A."/>
            <person name="Lim J.H.P."/>
            <person name="Lipzen A."/>
            <person name="Nolan M."/>
            <person name="Ohm R.A."/>
            <person name="Tamas L."/>
            <person name="Grigoriev I.V."/>
            <person name="Spatafora J.W."/>
            <person name="Nagy L.G."/>
            <person name="Kovacs G.M."/>
        </authorList>
    </citation>
    <scope>NUCLEOTIDE SEQUENCE [LARGE SCALE GENOMIC DNA]</scope>
    <source>
        <strain evidence="1 2">DSE2036</strain>
    </source>
</reference>
<sequence>MAFKVKTRGLRLEGVMTSQPAIVRSCVALCSLTALAKLDLVGQFLNIEVRACLTGRLTRPRQLVRMPWNMYKSLKNSLIDSRGFDKRAKKIDGLLS</sequence>
<protein>
    <submittedName>
        <fullName evidence="1">Uncharacterized protein</fullName>
    </submittedName>
</protein>
<dbReference type="EMBL" id="KZ805377">
    <property type="protein sequence ID" value="PVI00186.1"/>
    <property type="molecule type" value="Genomic_DNA"/>
</dbReference>
<accession>A0A2V1DQC9</accession>